<proteinExistence type="inferred from homology"/>
<sequence>MTVASDLAAWGLALRGDELPDEVVVAARRHLLDGLGTAIAAARRGAAEPALSVACGLGGPPEATLIGRGTKVSAPAAALATGTLVHALDFDDTHAGGLVHATAVVLPAVLAVGEEVGATPEEALLAAVVGFETVCRIAGAAPHAFHQRGLHATMACGVFASALVAARLMRLDLATTVDALGIAGSSAGGLLEFLATGSSTKQLHPGLASHAGILAARLAAAGADGPDSVLEGGRGLYAALADGHADPALVTADLGVRWETTQITLKPYPACQLMHAALDAARQVLPLDPAAITDIAVEVHPDSAAIVCTPDKVDPRTAYDAKFSLPWSLAALLTDGEVTVDTYASASLGRPDVRALATRVRVTEVPDARVAADAPSRVTVSLADGRTVEGHVDRSAGAALDAKLAANVGGAEAAAELTAAVEALDLTALTALADRLAKENR</sequence>
<dbReference type="InterPro" id="IPR042183">
    <property type="entry name" value="MmgE/PrpD_sf_1"/>
</dbReference>
<dbReference type="InterPro" id="IPR045336">
    <property type="entry name" value="MmgE_PrpD_N"/>
</dbReference>
<dbReference type="PANTHER" id="PTHR16943">
    <property type="entry name" value="2-METHYLCITRATE DEHYDRATASE-RELATED"/>
    <property type="match status" value="1"/>
</dbReference>
<dbReference type="Gene3D" id="1.10.4100.10">
    <property type="entry name" value="2-methylcitrate dehydratase PrpD"/>
    <property type="match status" value="1"/>
</dbReference>
<keyword evidence="5" id="KW-1185">Reference proteome</keyword>
<dbReference type="Gene3D" id="3.30.1330.120">
    <property type="entry name" value="2-methylcitrate dehydratase PrpD"/>
    <property type="match status" value="1"/>
</dbReference>
<dbReference type="SUPFAM" id="SSF103378">
    <property type="entry name" value="2-methylcitrate dehydratase PrpD"/>
    <property type="match status" value="1"/>
</dbReference>
<name>A0ABW1LJG4_9ACTN</name>
<dbReference type="RefSeq" id="WP_379153098.1">
    <property type="nucleotide sequence ID" value="NZ_JBHSRJ010000004.1"/>
</dbReference>
<evidence type="ECO:0000313" key="4">
    <source>
        <dbReference type="EMBL" id="MFC6043218.1"/>
    </source>
</evidence>
<organism evidence="4 5">
    <name type="scientific">Nocardioides hankookensis</name>
    <dbReference type="NCBI Taxonomy" id="443157"/>
    <lineage>
        <taxon>Bacteria</taxon>
        <taxon>Bacillati</taxon>
        <taxon>Actinomycetota</taxon>
        <taxon>Actinomycetes</taxon>
        <taxon>Propionibacteriales</taxon>
        <taxon>Nocardioidaceae</taxon>
        <taxon>Nocardioides</taxon>
    </lineage>
</organism>
<comment type="caution">
    <text evidence="4">The sequence shown here is derived from an EMBL/GenBank/DDBJ whole genome shotgun (WGS) entry which is preliminary data.</text>
</comment>
<comment type="similarity">
    <text evidence="1">Belongs to the PrpD family.</text>
</comment>
<dbReference type="Proteomes" id="UP001596135">
    <property type="component" value="Unassembled WGS sequence"/>
</dbReference>
<evidence type="ECO:0000313" key="5">
    <source>
        <dbReference type="Proteomes" id="UP001596135"/>
    </source>
</evidence>
<feature type="domain" description="MmgE/PrpD N-terminal" evidence="2">
    <location>
        <begin position="6"/>
        <end position="244"/>
    </location>
</feature>
<evidence type="ECO:0000259" key="3">
    <source>
        <dbReference type="Pfam" id="PF19305"/>
    </source>
</evidence>
<evidence type="ECO:0000259" key="2">
    <source>
        <dbReference type="Pfam" id="PF03972"/>
    </source>
</evidence>
<protein>
    <submittedName>
        <fullName evidence="4">MmgE/PrpD family protein</fullName>
    </submittedName>
</protein>
<evidence type="ECO:0000256" key="1">
    <source>
        <dbReference type="ARBA" id="ARBA00006174"/>
    </source>
</evidence>
<dbReference type="InterPro" id="IPR005656">
    <property type="entry name" value="MmgE_PrpD"/>
</dbReference>
<dbReference type="Pfam" id="PF03972">
    <property type="entry name" value="MmgE_PrpD_N"/>
    <property type="match status" value="1"/>
</dbReference>
<gene>
    <name evidence="4" type="ORF">ACFPYL_09040</name>
</gene>
<dbReference type="InterPro" id="IPR036148">
    <property type="entry name" value="MmgE/PrpD_sf"/>
</dbReference>
<dbReference type="InterPro" id="IPR045337">
    <property type="entry name" value="MmgE_PrpD_C"/>
</dbReference>
<feature type="domain" description="MmgE/PrpD C-terminal" evidence="3">
    <location>
        <begin position="268"/>
        <end position="402"/>
    </location>
</feature>
<dbReference type="InterPro" id="IPR042188">
    <property type="entry name" value="MmgE/PrpD_sf_2"/>
</dbReference>
<reference evidence="5" key="1">
    <citation type="journal article" date="2019" name="Int. J. Syst. Evol. Microbiol.">
        <title>The Global Catalogue of Microorganisms (GCM) 10K type strain sequencing project: providing services to taxonomists for standard genome sequencing and annotation.</title>
        <authorList>
            <consortium name="The Broad Institute Genomics Platform"/>
            <consortium name="The Broad Institute Genome Sequencing Center for Infectious Disease"/>
            <person name="Wu L."/>
            <person name="Ma J."/>
        </authorList>
    </citation>
    <scope>NUCLEOTIDE SEQUENCE [LARGE SCALE GENOMIC DNA]</scope>
    <source>
        <strain evidence="5">CCUG 54522</strain>
    </source>
</reference>
<dbReference type="Pfam" id="PF19305">
    <property type="entry name" value="MmgE_PrpD_C"/>
    <property type="match status" value="1"/>
</dbReference>
<dbReference type="PANTHER" id="PTHR16943:SF8">
    <property type="entry name" value="2-METHYLCITRATE DEHYDRATASE"/>
    <property type="match status" value="1"/>
</dbReference>
<dbReference type="EMBL" id="JBHSRJ010000004">
    <property type="protein sequence ID" value="MFC6043218.1"/>
    <property type="molecule type" value="Genomic_DNA"/>
</dbReference>
<accession>A0ABW1LJG4</accession>